<dbReference type="Proteomes" id="UP000584670">
    <property type="component" value="Unassembled WGS sequence"/>
</dbReference>
<evidence type="ECO:0000313" key="1">
    <source>
        <dbReference type="EMBL" id="MBC2902263.1"/>
    </source>
</evidence>
<sequence length="209" mass="21664">MSDDVTDRLPEPYGIALLRGGPRAAVTVAVVALRLRGVVEAGRPGTLRRAATTDSSDSWDPLEKAVRAGLYRPAGIRELLDRTVVGHALARLRRDLIATGLLRSTLPGPTRAGRRQLAALRRLHPLPSDAAGVTLEGLLLAVALYGDQALTAFLPRFTEAAGLVGRGRDMRVDEGHHSAGGVTGLGGALRDEYESGGYGCGGGGGGGGD</sequence>
<dbReference type="RefSeq" id="WP_186282155.1">
    <property type="nucleotide sequence ID" value="NZ_JACMSF010000009.1"/>
</dbReference>
<accession>A0A7X1J114</accession>
<name>A0A7X1J114_9ACTN</name>
<protein>
    <submittedName>
        <fullName evidence="1">TIGR04222 domain-containing membrane protein</fullName>
    </submittedName>
</protein>
<dbReference type="EMBL" id="JACMSF010000009">
    <property type="protein sequence ID" value="MBC2902263.1"/>
    <property type="molecule type" value="Genomic_DNA"/>
</dbReference>
<dbReference type="AlphaFoldDB" id="A0A7X1J114"/>
<organism evidence="1 2">
    <name type="scientific">Streptomyces cupreus</name>
    <dbReference type="NCBI Taxonomy" id="2759956"/>
    <lineage>
        <taxon>Bacteria</taxon>
        <taxon>Bacillati</taxon>
        <taxon>Actinomycetota</taxon>
        <taxon>Actinomycetes</taxon>
        <taxon>Kitasatosporales</taxon>
        <taxon>Streptomycetaceae</taxon>
        <taxon>Streptomyces</taxon>
    </lineage>
</organism>
<proteinExistence type="predicted"/>
<dbReference type="NCBIfam" id="TIGR04222">
    <property type="entry name" value="near_uncomplex"/>
    <property type="match status" value="1"/>
</dbReference>
<reference evidence="1 2" key="1">
    <citation type="submission" date="2020-08" db="EMBL/GenBank/DDBJ databases">
        <title>Streptomyces sp. PSKA01 genome sequencing and assembly.</title>
        <authorList>
            <person name="Mandal S."/>
            <person name="Maiti P.K."/>
            <person name="Das P."/>
        </authorList>
    </citation>
    <scope>NUCLEOTIDE SEQUENCE [LARGE SCALE GENOMIC DNA]</scope>
    <source>
        <strain evidence="1 2">PSKA01</strain>
    </source>
</reference>
<gene>
    <name evidence="1" type="ORF">H4N64_11700</name>
</gene>
<evidence type="ECO:0000313" key="2">
    <source>
        <dbReference type="Proteomes" id="UP000584670"/>
    </source>
</evidence>
<keyword evidence="2" id="KW-1185">Reference proteome</keyword>
<comment type="caution">
    <text evidence="1">The sequence shown here is derived from an EMBL/GenBank/DDBJ whole genome shotgun (WGS) entry which is preliminary data.</text>
</comment>
<dbReference type="InterPro" id="IPR026467">
    <property type="entry name" value="Ser/Gly_Cys_C_dom"/>
</dbReference>